<sequence>MHLHNWLKLAVAVVICEFAGVLGSVFIVSAIPEWYAGLAKPDLAPPNWIFGPVWATLYFLMGLAAFLVWRRGLEHREVRLALQVFGLQLMLNALWSIIFFGMQMPGLALAEIVIMWLAIVWTIVVFYRLSRPAAYLLWPYLAWVSFAAYLNYAIWFMNK</sequence>
<feature type="transmembrane region" description="Helical" evidence="6">
    <location>
        <begin position="107"/>
        <end position="127"/>
    </location>
</feature>
<dbReference type="GO" id="GO:0016020">
    <property type="term" value="C:membrane"/>
    <property type="evidence" value="ECO:0007669"/>
    <property type="project" value="UniProtKB-SubCell"/>
</dbReference>
<proteinExistence type="inferred from homology"/>
<evidence type="ECO:0000313" key="8">
    <source>
        <dbReference type="Proteomes" id="UP000176786"/>
    </source>
</evidence>
<evidence type="ECO:0000256" key="4">
    <source>
        <dbReference type="ARBA" id="ARBA00022989"/>
    </source>
</evidence>
<dbReference type="InterPro" id="IPR004307">
    <property type="entry name" value="TspO_MBR"/>
</dbReference>
<dbReference type="FunFam" id="1.20.1260.100:FF:000001">
    <property type="entry name" value="translocator protein 2"/>
    <property type="match status" value="1"/>
</dbReference>
<accession>A0A1F5P4J0</accession>
<feature type="transmembrane region" description="Helical" evidence="6">
    <location>
        <begin position="134"/>
        <end position="157"/>
    </location>
</feature>
<keyword evidence="5 6" id="KW-0472">Membrane</keyword>
<comment type="caution">
    <text evidence="7">The sequence shown here is derived from an EMBL/GenBank/DDBJ whole genome shotgun (WGS) entry which is preliminary data.</text>
</comment>
<dbReference type="EMBL" id="MFES01000036">
    <property type="protein sequence ID" value="OGE84742.1"/>
    <property type="molecule type" value="Genomic_DNA"/>
</dbReference>
<feature type="transmembrane region" description="Helical" evidence="6">
    <location>
        <begin position="7"/>
        <end position="28"/>
    </location>
</feature>
<organism evidence="7 8">
    <name type="scientific">Candidatus Doudnabacteria bacterium RIFCSPHIGHO2_02_FULL_46_11</name>
    <dbReference type="NCBI Taxonomy" id="1817832"/>
    <lineage>
        <taxon>Bacteria</taxon>
        <taxon>Candidatus Doudnaibacteriota</taxon>
    </lineage>
</organism>
<evidence type="ECO:0000256" key="5">
    <source>
        <dbReference type="ARBA" id="ARBA00023136"/>
    </source>
</evidence>
<name>A0A1F5P4J0_9BACT</name>
<evidence type="ECO:0000256" key="2">
    <source>
        <dbReference type="ARBA" id="ARBA00007524"/>
    </source>
</evidence>
<feature type="transmembrane region" description="Helical" evidence="6">
    <location>
        <begin position="80"/>
        <end position="101"/>
    </location>
</feature>
<dbReference type="PANTHER" id="PTHR10057">
    <property type="entry name" value="PERIPHERAL-TYPE BENZODIAZEPINE RECEPTOR"/>
    <property type="match status" value="1"/>
</dbReference>
<dbReference type="STRING" id="1817832.A3J48_04235"/>
<gene>
    <name evidence="7" type="ORF">A3J48_04235</name>
</gene>
<keyword evidence="3 6" id="KW-0812">Transmembrane</keyword>
<dbReference type="Proteomes" id="UP000176786">
    <property type="component" value="Unassembled WGS sequence"/>
</dbReference>
<dbReference type="CDD" id="cd15904">
    <property type="entry name" value="TSPO_MBR"/>
    <property type="match status" value="1"/>
</dbReference>
<protein>
    <submittedName>
        <fullName evidence="7">TspO protein</fullName>
    </submittedName>
</protein>
<evidence type="ECO:0000256" key="6">
    <source>
        <dbReference type="SAM" id="Phobius"/>
    </source>
</evidence>
<dbReference type="Pfam" id="PF03073">
    <property type="entry name" value="TspO_MBR"/>
    <property type="match status" value="1"/>
</dbReference>
<comment type="subcellular location">
    <subcellularLocation>
        <location evidence="1">Membrane</location>
        <topology evidence="1">Multi-pass membrane protein</topology>
    </subcellularLocation>
</comment>
<dbReference type="Gene3D" id="1.20.1260.100">
    <property type="entry name" value="TspO/MBR protein"/>
    <property type="match status" value="1"/>
</dbReference>
<dbReference type="AlphaFoldDB" id="A0A1F5P4J0"/>
<keyword evidence="4 6" id="KW-1133">Transmembrane helix</keyword>
<reference evidence="7 8" key="1">
    <citation type="journal article" date="2016" name="Nat. Commun.">
        <title>Thousands of microbial genomes shed light on interconnected biogeochemical processes in an aquifer system.</title>
        <authorList>
            <person name="Anantharaman K."/>
            <person name="Brown C.T."/>
            <person name="Hug L.A."/>
            <person name="Sharon I."/>
            <person name="Castelle C.J."/>
            <person name="Probst A.J."/>
            <person name="Thomas B.C."/>
            <person name="Singh A."/>
            <person name="Wilkins M.J."/>
            <person name="Karaoz U."/>
            <person name="Brodie E.L."/>
            <person name="Williams K.H."/>
            <person name="Hubbard S.S."/>
            <person name="Banfield J.F."/>
        </authorList>
    </citation>
    <scope>NUCLEOTIDE SEQUENCE [LARGE SCALE GENOMIC DNA]</scope>
</reference>
<dbReference type="InterPro" id="IPR038330">
    <property type="entry name" value="TspO/MBR-related_sf"/>
</dbReference>
<comment type="similarity">
    <text evidence="2">Belongs to the TspO/BZRP family.</text>
</comment>
<dbReference type="GO" id="GO:0033013">
    <property type="term" value="P:tetrapyrrole metabolic process"/>
    <property type="evidence" value="ECO:0007669"/>
    <property type="project" value="UniProtKB-ARBA"/>
</dbReference>
<evidence type="ECO:0000256" key="3">
    <source>
        <dbReference type="ARBA" id="ARBA00022692"/>
    </source>
</evidence>
<dbReference type="PIRSF" id="PIRSF005859">
    <property type="entry name" value="PBR"/>
    <property type="match status" value="1"/>
</dbReference>
<dbReference type="PANTHER" id="PTHR10057:SF0">
    <property type="entry name" value="TRANSLOCATOR PROTEIN"/>
    <property type="match status" value="1"/>
</dbReference>
<evidence type="ECO:0000313" key="7">
    <source>
        <dbReference type="EMBL" id="OGE84742.1"/>
    </source>
</evidence>
<evidence type="ECO:0000256" key="1">
    <source>
        <dbReference type="ARBA" id="ARBA00004141"/>
    </source>
</evidence>
<feature type="transmembrane region" description="Helical" evidence="6">
    <location>
        <begin position="48"/>
        <end position="68"/>
    </location>
</feature>